<sequence>MARQIHDGLQGLRRNNGFHEFEALCLDFANAALGGHFVPATGPVGDGGDGGQDFASYMRLTWEGKGIAVADKVVGICTIGGGDLVKKIRADLRAVAADARVVAVYAFLASDLQVTRIQRLEEEAKTHYDIKLEVFDGNRLAKAMARADFAALAYRRLNLDQRSLATAVRTTDEARTWARETIPDSYRPEFHDYLTAVKEASSQHPWSFVDQIPDLDKLYQPQLLEAADRSTCTWQEALERSEHVFVTGPAGAGKSSLMRHIGAVLSSRWLGKEPQPWMPVPIHTRDIAAGKPLIQAIGEGVEQRLGSLLHQPLDTGFFDHEPLSGRWLVLIDGLDEVRNYDQRQEAIRAAESAAGRSAMQFVIASRPGSANTTPAPFTSYEIRPFDSADEDRYIGRWLELRNRPSEVGTRARYALNTLLDWSGQDPSPLLLLMVCALADSDSGQSLPETSYQLYTKFTELLVSRLTSSGEPVINDLQNQIHTLAGDAASHRLLKNPGASLLDLAIKSAAAHGVTPPARLVADWHRTVEEVLIRSGLMTKHRDRLDFLHASFEEHYALRALPEPSPEDIVDMLTAKEPGYYNAAELVDANLQTLELLLERTSDMDSAVAAIVQAYPSAVAVVVKYFRDYGLGERTASALNAIANDRSETAEVQAQAAAALDGIEPGKGIQRRLALSINLDMEDDDRLNVIAGLVRYGGHVAAAIQWLTFQTLDSPMYSDWNFKVAPLLTCSVSDEDLARGLRLIASNTQLPVDHQVAACLDLANYDQKLAYRLLRSFTTTRWLTTILTDDQREGYTPTLLKLFIKDDTVTGTHRLDAIEYIEDKDPHRARDLYETLLQSCTLTDQQRQAVSSAIERTTHS</sequence>
<feature type="domain" description="NACHT" evidence="1">
    <location>
        <begin position="244"/>
        <end position="399"/>
    </location>
</feature>
<comment type="caution">
    <text evidence="2">The sequence shown here is derived from an EMBL/GenBank/DDBJ whole genome shotgun (WGS) entry which is preliminary data.</text>
</comment>
<dbReference type="EMBL" id="JBHUKQ010000017">
    <property type="protein sequence ID" value="MFD2485701.1"/>
    <property type="molecule type" value="Genomic_DNA"/>
</dbReference>
<dbReference type="Pfam" id="PF05729">
    <property type="entry name" value="NACHT"/>
    <property type="match status" value="1"/>
</dbReference>
<keyword evidence="3" id="KW-1185">Reference proteome</keyword>
<accession>A0ABW5I8J0</accession>
<proteinExistence type="predicted"/>
<organism evidence="2 3">
    <name type="scientific">Amycolatopsis albidoflavus</name>
    <dbReference type="NCBI Taxonomy" id="102226"/>
    <lineage>
        <taxon>Bacteria</taxon>
        <taxon>Bacillati</taxon>
        <taxon>Actinomycetota</taxon>
        <taxon>Actinomycetes</taxon>
        <taxon>Pseudonocardiales</taxon>
        <taxon>Pseudonocardiaceae</taxon>
        <taxon>Amycolatopsis</taxon>
    </lineage>
</organism>
<name>A0ABW5I8J0_9PSEU</name>
<dbReference type="InterPro" id="IPR007111">
    <property type="entry name" value="NACHT_NTPase"/>
</dbReference>
<gene>
    <name evidence="2" type="ORF">ACFSUT_35880</name>
</gene>
<dbReference type="CDD" id="cd00267">
    <property type="entry name" value="ABC_ATPase"/>
    <property type="match status" value="1"/>
</dbReference>
<evidence type="ECO:0000313" key="2">
    <source>
        <dbReference type="EMBL" id="MFD2485701.1"/>
    </source>
</evidence>
<dbReference type="InterPro" id="IPR027417">
    <property type="entry name" value="P-loop_NTPase"/>
</dbReference>
<dbReference type="SUPFAM" id="SSF52540">
    <property type="entry name" value="P-loop containing nucleoside triphosphate hydrolases"/>
    <property type="match status" value="1"/>
</dbReference>
<dbReference type="RefSeq" id="WP_344269471.1">
    <property type="nucleotide sequence ID" value="NZ_BAAAHV010000007.1"/>
</dbReference>
<reference evidence="3" key="1">
    <citation type="journal article" date="2019" name="Int. J. Syst. Evol. Microbiol.">
        <title>The Global Catalogue of Microorganisms (GCM) 10K type strain sequencing project: providing services to taxonomists for standard genome sequencing and annotation.</title>
        <authorList>
            <consortium name="The Broad Institute Genomics Platform"/>
            <consortium name="The Broad Institute Genome Sequencing Center for Infectious Disease"/>
            <person name="Wu L."/>
            <person name="Ma J."/>
        </authorList>
    </citation>
    <scope>NUCLEOTIDE SEQUENCE [LARGE SCALE GENOMIC DNA]</scope>
    <source>
        <strain evidence="3">CGMCC 4.7638</strain>
    </source>
</reference>
<dbReference type="Proteomes" id="UP001597542">
    <property type="component" value="Unassembled WGS sequence"/>
</dbReference>
<dbReference type="Gene3D" id="3.40.50.300">
    <property type="entry name" value="P-loop containing nucleotide triphosphate hydrolases"/>
    <property type="match status" value="1"/>
</dbReference>
<protein>
    <submittedName>
        <fullName evidence="2">NACHT domain-containing protein</fullName>
    </submittedName>
</protein>
<evidence type="ECO:0000313" key="3">
    <source>
        <dbReference type="Proteomes" id="UP001597542"/>
    </source>
</evidence>
<evidence type="ECO:0000259" key="1">
    <source>
        <dbReference type="Pfam" id="PF05729"/>
    </source>
</evidence>